<feature type="transmembrane region" description="Helical" evidence="1">
    <location>
        <begin position="6"/>
        <end position="25"/>
    </location>
</feature>
<comment type="caution">
    <text evidence="2">The sequence shown here is derived from an EMBL/GenBank/DDBJ whole genome shotgun (WGS) entry which is preliminary data.</text>
</comment>
<proteinExistence type="predicted"/>
<keyword evidence="1" id="KW-1133">Transmembrane helix</keyword>
<protein>
    <submittedName>
        <fullName evidence="2">Uncharacterized protein</fullName>
    </submittedName>
</protein>
<keyword evidence="1" id="KW-0472">Membrane</keyword>
<sequence length="200" mass="22108">MGPWDALTAIGTLALAVSAAGIALWQHIAQESVRRGEREEKATLVAIIERTKDSVTIRNLGSTPISRLVVGETCTVVDRTAAGGVSWGEFTGIAVARVDPHSVELLAPDETRKLSFLEWKNDADGSPIAAENLLEPPDVTYSYRDAAGARWERKNHDLPYWGGGRSLPGEVMARRRLALRWKVRHRKAKLRKHLRARSRG</sequence>
<dbReference type="Proteomes" id="UP001333996">
    <property type="component" value="Unassembled WGS sequence"/>
</dbReference>
<keyword evidence="3" id="KW-1185">Reference proteome</keyword>
<dbReference type="RefSeq" id="WP_329507698.1">
    <property type="nucleotide sequence ID" value="NZ_BAAAYZ010000205.1"/>
</dbReference>
<organism evidence="2 3">
    <name type="scientific">Streptomyces chiangmaiensis</name>
    <dbReference type="NCBI Taxonomy" id="766497"/>
    <lineage>
        <taxon>Bacteria</taxon>
        <taxon>Bacillati</taxon>
        <taxon>Actinomycetota</taxon>
        <taxon>Actinomycetes</taxon>
        <taxon>Kitasatosporales</taxon>
        <taxon>Streptomycetaceae</taxon>
        <taxon>Streptomyces</taxon>
    </lineage>
</organism>
<reference evidence="2" key="1">
    <citation type="submission" date="2024-01" db="EMBL/GenBank/DDBJ databases">
        <title>First draft genome sequence data of TA4-1, the type strain of Gram-positive actinobacterium Streptomyces chiangmaiensis.</title>
        <authorList>
            <person name="Yasawong M."/>
            <person name="Nantapong N."/>
        </authorList>
    </citation>
    <scope>NUCLEOTIDE SEQUENCE</scope>
    <source>
        <strain evidence="2">TA4-1</strain>
    </source>
</reference>
<evidence type="ECO:0000313" key="3">
    <source>
        <dbReference type="Proteomes" id="UP001333996"/>
    </source>
</evidence>
<keyword evidence="1" id="KW-0812">Transmembrane</keyword>
<accession>A0ABU7FGJ9</accession>
<name>A0ABU7FGJ9_9ACTN</name>
<gene>
    <name evidence="2" type="ORF">VXC91_14775</name>
</gene>
<dbReference type="EMBL" id="JAYWVC010000039">
    <property type="protein sequence ID" value="MED7823214.1"/>
    <property type="molecule type" value="Genomic_DNA"/>
</dbReference>
<evidence type="ECO:0000313" key="2">
    <source>
        <dbReference type="EMBL" id="MED7823214.1"/>
    </source>
</evidence>
<evidence type="ECO:0000256" key="1">
    <source>
        <dbReference type="SAM" id="Phobius"/>
    </source>
</evidence>